<name>A0A7W3ITI6_9ACTN</name>
<dbReference type="AlphaFoldDB" id="A0A7W3ITI6"/>
<proteinExistence type="predicted"/>
<evidence type="ECO:0008006" key="3">
    <source>
        <dbReference type="Google" id="ProtNLM"/>
    </source>
</evidence>
<dbReference type="RefSeq" id="WP_182560558.1">
    <property type="nucleotide sequence ID" value="NZ_JACGWT010000004.1"/>
</dbReference>
<reference evidence="1 2" key="1">
    <citation type="submission" date="2020-07" db="EMBL/GenBank/DDBJ databases">
        <title>Sequencing the genomes of 1000 actinobacteria strains.</title>
        <authorList>
            <person name="Klenk H.-P."/>
        </authorList>
    </citation>
    <scope>NUCLEOTIDE SEQUENCE [LARGE SCALE GENOMIC DNA]</scope>
    <source>
        <strain evidence="1 2">DSM 100723</strain>
    </source>
</reference>
<dbReference type="Proteomes" id="UP000523079">
    <property type="component" value="Unassembled WGS sequence"/>
</dbReference>
<protein>
    <recommendedName>
        <fullName evidence="3">Helix-turn-helix domain-containing protein</fullName>
    </recommendedName>
</protein>
<accession>A0A7W3ITI6</accession>
<organism evidence="1 2">
    <name type="scientific">Microlunatus kandeliicorticis</name>
    <dbReference type="NCBI Taxonomy" id="1759536"/>
    <lineage>
        <taxon>Bacteria</taxon>
        <taxon>Bacillati</taxon>
        <taxon>Actinomycetota</taxon>
        <taxon>Actinomycetes</taxon>
        <taxon>Propionibacteriales</taxon>
        <taxon>Propionibacteriaceae</taxon>
        <taxon>Microlunatus</taxon>
    </lineage>
</organism>
<sequence>MIKVEQALLISAREAPLLRYWLSFAKDPLWTVNGMADDRYEKLMAALKAISPNGTAEVPPPPDPVDSVVRDRIGSAHAARLVGVSERQVRNLADQLGGRKVGRSWTFDLAAVEALVIDRQDRQEGRG</sequence>
<evidence type="ECO:0000313" key="1">
    <source>
        <dbReference type="EMBL" id="MBA8794928.1"/>
    </source>
</evidence>
<keyword evidence="2" id="KW-1185">Reference proteome</keyword>
<gene>
    <name evidence="1" type="ORF">FHX74_002556</name>
</gene>
<evidence type="ECO:0000313" key="2">
    <source>
        <dbReference type="Proteomes" id="UP000523079"/>
    </source>
</evidence>
<comment type="caution">
    <text evidence="1">The sequence shown here is derived from an EMBL/GenBank/DDBJ whole genome shotgun (WGS) entry which is preliminary data.</text>
</comment>
<dbReference type="EMBL" id="JACGWT010000004">
    <property type="protein sequence ID" value="MBA8794928.1"/>
    <property type="molecule type" value="Genomic_DNA"/>
</dbReference>